<reference evidence="2 3" key="1">
    <citation type="submission" date="2016-10" db="EMBL/GenBank/DDBJ databases">
        <authorList>
            <person name="de Groot N.N."/>
        </authorList>
    </citation>
    <scope>NUCLEOTIDE SEQUENCE [LARGE SCALE GENOMIC DNA]</scope>
    <source>
        <strain evidence="2 3">A52C2</strain>
    </source>
</reference>
<accession>A0A1H9FM95</accession>
<name>A0A1H9FM95_9HYPH</name>
<organism evidence="2 3">
    <name type="scientific">Faunimonas pinastri</name>
    <dbReference type="NCBI Taxonomy" id="1855383"/>
    <lineage>
        <taxon>Bacteria</taxon>
        <taxon>Pseudomonadati</taxon>
        <taxon>Pseudomonadota</taxon>
        <taxon>Alphaproteobacteria</taxon>
        <taxon>Hyphomicrobiales</taxon>
        <taxon>Afifellaceae</taxon>
        <taxon>Faunimonas</taxon>
    </lineage>
</organism>
<dbReference type="STRING" id="1855383.SAMN05216548_104156"/>
<feature type="transmembrane region" description="Helical" evidence="1">
    <location>
        <begin position="6"/>
        <end position="22"/>
    </location>
</feature>
<gene>
    <name evidence="2" type="ORF">SAMN05216548_104156</name>
</gene>
<keyword evidence="1" id="KW-0472">Membrane</keyword>
<evidence type="ECO:0000313" key="3">
    <source>
        <dbReference type="Proteomes" id="UP000199647"/>
    </source>
</evidence>
<feature type="transmembrane region" description="Helical" evidence="1">
    <location>
        <begin position="43"/>
        <end position="59"/>
    </location>
</feature>
<dbReference type="OrthoDB" id="9815199at2"/>
<dbReference type="AlphaFoldDB" id="A0A1H9FM95"/>
<dbReference type="PANTHER" id="PTHR38602:SF1">
    <property type="entry name" value="INNER MEMBRANE PROTEIN"/>
    <property type="match status" value="1"/>
</dbReference>
<evidence type="ECO:0000313" key="2">
    <source>
        <dbReference type="EMBL" id="SEQ38975.1"/>
    </source>
</evidence>
<dbReference type="EMBL" id="FOFG01000004">
    <property type="protein sequence ID" value="SEQ38975.1"/>
    <property type="molecule type" value="Genomic_DNA"/>
</dbReference>
<sequence>MKDAVDAIGLVLVIEGIVYALFPNAMRRMAGHLAASKGDALRLAGLSFALLGFGIVWMARG</sequence>
<evidence type="ECO:0000256" key="1">
    <source>
        <dbReference type="SAM" id="Phobius"/>
    </source>
</evidence>
<dbReference type="PANTHER" id="PTHR38602">
    <property type="entry name" value="INNER MEMBRANE PROTEIN-RELATED"/>
    <property type="match status" value="1"/>
</dbReference>
<dbReference type="RefSeq" id="WP_092496026.1">
    <property type="nucleotide sequence ID" value="NZ_FOFG01000004.1"/>
</dbReference>
<proteinExistence type="predicted"/>
<keyword evidence="1" id="KW-1133">Transmembrane helix</keyword>
<protein>
    <recommendedName>
        <fullName evidence="4">DUF2065 domain-containing protein</fullName>
    </recommendedName>
</protein>
<dbReference type="InterPro" id="IPR019201">
    <property type="entry name" value="DUF2065"/>
</dbReference>
<evidence type="ECO:0008006" key="4">
    <source>
        <dbReference type="Google" id="ProtNLM"/>
    </source>
</evidence>
<dbReference type="Pfam" id="PF09838">
    <property type="entry name" value="DUF2065"/>
    <property type="match status" value="1"/>
</dbReference>
<dbReference type="Proteomes" id="UP000199647">
    <property type="component" value="Unassembled WGS sequence"/>
</dbReference>
<keyword evidence="1" id="KW-0812">Transmembrane</keyword>
<keyword evidence="3" id="KW-1185">Reference proteome</keyword>